<gene>
    <name evidence="2" type="ORF">UT30_C0022G0008</name>
</gene>
<dbReference type="PANTHER" id="PTHR30093">
    <property type="entry name" value="GENERAL SECRETION PATHWAY PROTEIN G"/>
    <property type="match status" value="1"/>
</dbReference>
<proteinExistence type="predicted"/>
<reference evidence="2 3" key="1">
    <citation type="journal article" date="2015" name="Nature">
        <title>rRNA introns, odd ribosomes, and small enigmatic genomes across a large radiation of phyla.</title>
        <authorList>
            <person name="Brown C.T."/>
            <person name="Hug L.A."/>
            <person name="Thomas B.C."/>
            <person name="Sharon I."/>
            <person name="Castelle C.J."/>
            <person name="Singh A."/>
            <person name="Wilkins M.J."/>
            <person name="Williams K.H."/>
            <person name="Banfield J.F."/>
        </authorList>
    </citation>
    <scope>NUCLEOTIDE SEQUENCE [LARGE SCALE GENOMIC DNA]</scope>
</reference>
<dbReference type="Proteomes" id="UP000033935">
    <property type="component" value="Unassembled WGS sequence"/>
</dbReference>
<accession>A0A0G0PZV8</accession>
<sequence>MKKYTQHFVRRFTALMFFTLIELLITISIIVILAALLLPGLSRAKERGRQIVCASNLRQVGNNCNMYIGDFNGWMPGGCNTGGTPSPTWYHSLSDYMPTTMSAYPSTTHGNKLLNCPTNKYSSFTDYGPPVATWSTYRMCAGGVIGTTPPPAFCRILEIRSPSTIPYWLEIDNSGHSYRVSPSASVPSVNFRWNLYTDVHKSQSNVLFADGHVKGINSTFWEQTGPYGSPWPYFFSIEYEKPAW</sequence>
<dbReference type="PANTHER" id="PTHR30093:SF2">
    <property type="entry name" value="TYPE II SECRETION SYSTEM PROTEIN H"/>
    <property type="match status" value="1"/>
</dbReference>
<keyword evidence="1" id="KW-1133">Transmembrane helix</keyword>
<comment type="caution">
    <text evidence="2">The sequence shown here is derived from an EMBL/GenBank/DDBJ whole genome shotgun (WGS) entry which is preliminary data.</text>
</comment>
<organism evidence="2 3">
    <name type="scientific">Candidatus Uhrbacteria bacterium GW2011_GWF2_39_13</name>
    <dbReference type="NCBI Taxonomy" id="1618995"/>
    <lineage>
        <taxon>Bacteria</taxon>
        <taxon>Candidatus Uhriibacteriota</taxon>
    </lineage>
</organism>
<dbReference type="AlphaFoldDB" id="A0A0G0PZV8"/>
<dbReference type="Gene3D" id="3.30.700.10">
    <property type="entry name" value="Glycoprotein, Type 4 Pilin"/>
    <property type="match status" value="1"/>
</dbReference>
<name>A0A0G0PZV8_9BACT</name>
<evidence type="ECO:0000313" key="3">
    <source>
        <dbReference type="Proteomes" id="UP000033935"/>
    </source>
</evidence>
<dbReference type="EMBL" id="LBWG01000022">
    <property type="protein sequence ID" value="KKR03675.1"/>
    <property type="molecule type" value="Genomic_DNA"/>
</dbReference>
<feature type="transmembrane region" description="Helical" evidence="1">
    <location>
        <begin position="12"/>
        <end position="38"/>
    </location>
</feature>
<keyword evidence="1" id="KW-0472">Membrane</keyword>
<keyword evidence="1" id="KW-0812">Transmembrane</keyword>
<evidence type="ECO:0000256" key="1">
    <source>
        <dbReference type="SAM" id="Phobius"/>
    </source>
</evidence>
<dbReference type="SUPFAM" id="SSF54523">
    <property type="entry name" value="Pili subunits"/>
    <property type="match status" value="1"/>
</dbReference>
<dbReference type="InterPro" id="IPR045584">
    <property type="entry name" value="Pilin-like"/>
</dbReference>
<protein>
    <submittedName>
        <fullName evidence="2">Uncharacterized protein</fullName>
    </submittedName>
</protein>
<evidence type="ECO:0000313" key="2">
    <source>
        <dbReference type="EMBL" id="KKR03675.1"/>
    </source>
</evidence>